<sequence length="225" mass="23077">MTFSLAARCARTGQVGVAITSSSPAVASRCAHVRAGVGAVCTQNVTDPRLGPWLLDLIAAGSSAEEAVRHTAETESLVAWRQLTAVGIDGNAAAFTGEHALGNRAQVIGADCVAAGNMLAAGGVTRAMVDAFAARPELPLAQRLLDGLAAGLAAGGEEGPVHSAGLLVADTVPWPVVDLRVDWTEGDPVAELGALWRLWEPQQDAYVQRALAPELAPSYGVPGDL</sequence>
<dbReference type="Proteomes" id="UP000657385">
    <property type="component" value="Unassembled WGS sequence"/>
</dbReference>
<dbReference type="Pfam" id="PF06267">
    <property type="entry name" value="DUF1028"/>
    <property type="match status" value="1"/>
</dbReference>
<dbReference type="InterPro" id="IPR010430">
    <property type="entry name" value="DUF1028"/>
</dbReference>
<protein>
    <submittedName>
        <fullName evidence="1">DUF1028 domain-containing protein</fullName>
    </submittedName>
</protein>
<dbReference type="SUPFAM" id="SSF56235">
    <property type="entry name" value="N-terminal nucleophile aminohydrolases (Ntn hydrolases)"/>
    <property type="match status" value="1"/>
</dbReference>
<comment type="caution">
    <text evidence="1">The sequence shown here is derived from an EMBL/GenBank/DDBJ whole genome shotgun (WGS) entry which is preliminary data.</text>
</comment>
<accession>A0A931B390</accession>
<name>A0A931B390_9ACTN</name>
<evidence type="ECO:0000313" key="1">
    <source>
        <dbReference type="EMBL" id="MBF9069446.1"/>
    </source>
</evidence>
<organism evidence="1 2">
    <name type="scientific">Streptacidiphilus fuscans</name>
    <dbReference type="NCBI Taxonomy" id="2789292"/>
    <lineage>
        <taxon>Bacteria</taxon>
        <taxon>Bacillati</taxon>
        <taxon>Actinomycetota</taxon>
        <taxon>Actinomycetes</taxon>
        <taxon>Kitasatosporales</taxon>
        <taxon>Streptomycetaceae</taxon>
        <taxon>Streptacidiphilus</taxon>
    </lineage>
</organism>
<dbReference type="EMBL" id="JADPRT010000005">
    <property type="protein sequence ID" value="MBF9069446.1"/>
    <property type="molecule type" value="Genomic_DNA"/>
</dbReference>
<gene>
    <name evidence="1" type="ORF">I2501_15585</name>
</gene>
<evidence type="ECO:0000313" key="2">
    <source>
        <dbReference type="Proteomes" id="UP000657385"/>
    </source>
</evidence>
<keyword evidence="2" id="KW-1185">Reference proteome</keyword>
<dbReference type="InterPro" id="IPR029055">
    <property type="entry name" value="Ntn_hydrolases_N"/>
</dbReference>
<dbReference type="AlphaFoldDB" id="A0A931B390"/>
<proteinExistence type="predicted"/>
<dbReference type="PANTHER" id="PTHR39328">
    <property type="entry name" value="BLL2871 PROTEIN"/>
    <property type="match status" value="1"/>
</dbReference>
<dbReference type="PANTHER" id="PTHR39328:SF1">
    <property type="entry name" value="BLL2871 PROTEIN"/>
    <property type="match status" value="1"/>
</dbReference>
<dbReference type="RefSeq" id="WP_196194575.1">
    <property type="nucleotide sequence ID" value="NZ_JADPRT010000005.1"/>
</dbReference>
<reference evidence="1" key="1">
    <citation type="submission" date="2020-11" db="EMBL/GenBank/DDBJ databases">
        <title>Isolation and identification of active actinomycetes.</title>
        <authorList>
            <person name="Yu B."/>
        </authorList>
    </citation>
    <scope>NUCLEOTIDE SEQUENCE</scope>
    <source>
        <strain evidence="1">NEAU-YB345</strain>
    </source>
</reference>
<dbReference type="Gene3D" id="3.60.20.10">
    <property type="entry name" value="Glutamine Phosphoribosylpyrophosphate, subunit 1, domain 1"/>
    <property type="match status" value="1"/>
</dbReference>